<evidence type="ECO:0000313" key="2">
    <source>
        <dbReference type="Proteomes" id="UP000673691"/>
    </source>
</evidence>
<protein>
    <submittedName>
        <fullName evidence="1">Uncharacterized protein</fullName>
    </submittedName>
</protein>
<reference evidence="1 2" key="1">
    <citation type="journal article" name="Sci. Rep.">
        <title>Genome-scale phylogenetic analyses confirm Olpidium as the closest living zoosporic fungus to the non-flagellated, terrestrial fungi.</title>
        <authorList>
            <person name="Chang Y."/>
            <person name="Rochon D."/>
            <person name="Sekimoto S."/>
            <person name="Wang Y."/>
            <person name="Chovatia M."/>
            <person name="Sandor L."/>
            <person name="Salamov A."/>
            <person name="Grigoriev I.V."/>
            <person name="Stajich J.E."/>
            <person name="Spatafora J.W."/>
        </authorList>
    </citation>
    <scope>NUCLEOTIDE SEQUENCE [LARGE SCALE GENOMIC DNA]</scope>
    <source>
        <strain evidence="1">S191</strain>
    </source>
</reference>
<comment type="caution">
    <text evidence="1">The sequence shown here is derived from an EMBL/GenBank/DDBJ whole genome shotgun (WGS) entry which is preliminary data.</text>
</comment>
<gene>
    <name evidence="1" type="ORF">BJ554DRAFT_3319</name>
</gene>
<evidence type="ECO:0000313" key="1">
    <source>
        <dbReference type="EMBL" id="KAG5462834.1"/>
    </source>
</evidence>
<name>A0A8H8DLE6_9FUNG</name>
<proteinExistence type="predicted"/>
<dbReference type="EMBL" id="JAEFCI010001539">
    <property type="protein sequence ID" value="KAG5462834.1"/>
    <property type="molecule type" value="Genomic_DNA"/>
</dbReference>
<dbReference type="PANTHER" id="PTHR11439:SF491">
    <property type="entry name" value="INTEGRASE CATALYTIC DOMAIN-CONTAINING PROTEIN"/>
    <property type="match status" value="1"/>
</dbReference>
<accession>A0A8H8DLE6</accession>
<sequence length="128" mass="14226">MQNANPVATPLEAGALEALTMTMAGDKEKNGEGGTERYQEAIGSLMWLATMTRPDLAFTVSFLSRFVASPSVKHWGAVKKALRYLAGTQRYEIHFMEGDVDNRLDRSLRQQTSVMEIGAPEVRCNIYL</sequence>
<dbReference type="AlphaFoldDB" id="A0A8H8DLE6"/>
<organism evidence="1 2">
    <name type="scientific">Olpidium bornovanus</name>
    <dbReference type="NCBI Taxonomy" id="278681"/>
    <lineage>
        <taxon>Eukaryota</taxon>
        <taxon>Fungi</taxon>
        <taxon>Fungi incertae sedis</taxon>
        <taxon>Olpidiomycota</taxon>
        <taxon>Olpidiomycotina</taxon>
        <taxon>Olpidiomycetes</taxon>
        <taxon>Olpidiales</taxon>
        <taxon>Olpidiaceae</taxon>
        <taxon>Olpidium</taxon>
    </lineage>
</organism>
<keyword evidence="2" id="KW-1185">Reference proteome</keyword>
<dbReference type="Proteomes" id="UP000673691">
    <property type="component" value="Unassembled WGS sequence"/>
</dbReference>
<dbReference type="OrthoDB" id="3344688at2759"/>
<dbReference type="PANTHER" id="PTHR11439">
    <property type="entry name" value="GAG-POL-RELATED RETROTRANSPOSON"/>
    <property type="match status" value="1"/>
</dbReference>